<dbReference type="Proteomes" id="UP001603857">
    <property type="component" value="Unassembled WGS sequence"/>
</dbReference>
<dbReference type="AlphaFoldDB" id="A0ABD1LRW0"/>
<protein>
    <submittedName>
        <fullName evidence="2">Uncharacterized protein</fullName>
    </submittedName>
</protein>
<proteinExistence type="predicted"/>
<reference evidence="2 3" key="1">
    <citation type="submission" date="2024-08" db="EMBL/GenBank/DDBJ databases">
        <title>Insights into the chromosomal genome structure of Flemingia macrophylla.</title>
        <authorList>
            <person name="Ding Y."/>
            <person name="Zhao Y."/>
            <person name="Bi W."/>
            <person name="Wu M."/>
            <person name="Zhao G."/>
            <person name="Gong Y."/>
            <person name="Li W."/>
            <person name="Zhang P."/>
        </authorList>
    </citation>
    <scope>NUCLEOTIDE SEQUENCE [LARGE SCALE GENOMIC DNA]</scope>
    <source>
        <strain evidence="2">DYQJB</strain>
        <tissue evidence="2">Leaf</tissue>
    </source>
</reference>
<evidence type="ECO:0000313" key="3">
    <source>
        <dbReference type="Proteomes" id="UP001603857"/>
    </source>
</evidence>
<feature type="region of interest" description="Disordered" evidence="1">
    <location>
        <begin position="1"/>
        <end position="27"/>
    </location>
</feature>
<name>A0ABD1LRW0_9FABA</name>
<gene>
    <name evidence="2" type="ORF">Fmac_025319</name>
</gene>
<organism evidence="2 3">
    <name type="scientific">Flemingia macrophylla</name>
    <dbReference type="NCBI Taxonomy" id="520843"/>
    <lineage>
        <taxon>Eukaryota</taxon>
        <taxon>Viridiplantae</taxon>
        <taxon>Streptophyta</taxon>
        <taxon>Embryophyta</taxon>
        <taxon>Tracheophyta</taxon>
        <taxon>Spermatophyta</taxon>
        <taxon>Magnoliopsida</taxon>
        <taxon>eudicotyledons</taxon>
        <taxon>Gunneridae</taxon>
        <taxon>Pentapetalae</taxon>
        <taxon>rosids</taxon>
        <taxon>fabids</taxon>
        <taxon>Fabales</taxon>
        <taxon>Fabaceae</taxon>
        <taxon>Papilionoideae</taxon>
        <taxon>50 kb inversion clade</taxon>
        <taxon>NPAAA clade</taxon>
        <taxon>indigoferoid/millettioid clade</taxon>
        <taxon>Phaseoleae</taxon>
        <taxon>Flemingia</taxon>
    </lineage>
</organism>
<sequence>MRRGSVKLGGLYEMEESEGQERERGAREVVREKIKKMRDKGENDAQEVMRQNEVVCYRKK</sequence>
<evidence type="ECO:0000256" key="1">
    <source>
        <dbReference type="SAM" id="MobiDB-lite"/>
    </source>
</evidence>
<dbReference type="EMBL" id="JBGMDY010000008">
    <property type="protein sequence ID" value="KAL2326261.1"/>
    <property type="molecule type" value="Genomic_DNA"/>
</dbReference>
<accession>A0ABD1LRW0</accession>
<evidence type="ECO:0000313" key="2">
    <source>
        <dbReference type="EMBL" id="KAL2326261.1"/>
    </source>
</evidence>
<comment type="caution">
    <text evidence="2">The sequence shown here is derived from an EMBL/GenBank/DDBJ whole genome shotgun (WGS) entry which is preliminary data.</text>
</comment>
<keyword evidence="3" id="KW-1185">Reference proteome</keyword>